<comment type="caution">
    <text evidence="7">The sequence shown here is derived from an EMBL/GenBank/DDBJ whole genome shotgun (WGS) entry which is preliminary data.</text>
</comment>
<dbReference type="PANTHER" id="PTHR43133:SF63">
    <property type="entry name" value="RNA POLYMERASE SIGMA FACTOR FECI-RELATED"/>
    <property type="match status" value="1"/>
</dbReference>
<dbReference type="InterPro" id="IPR013324">
    <property type="entry name" value="RNA_pol_sigma_r3/r4-like"/>
</dbReference>
<dbReference type="GO" id="GO:0016987">
    <property type="term" value="F:sigma factor activity"/>
    <property type="evidence" value="ECO:0007669"/>
    <property type="project" value="UniProtKB-KW"/>
</dbReference>
<evidence type="ECO:0000256" key="4">
    <source>
        <dbReference type="ARBA" id="ARBA00023163"/>
    </source>
</evidence>
<name>A0A2W5NAK4_9SPHN</name>
<dbReference type="InterPro" id="IPR007627">
    <property type="entry name" value="RNA_pol_sigma70_r2"/>
</dbReference>
<accession>A0A2W5NAK4</accession>
<gene>
    <name evidence="7" type="ORF">DI555_22905</name>
</gene>
<dbReference type="PANTHER" id="PTHR43133">
    <property type="entry name" value="RNA POLYMERASE ECF-TYPE SIGMA FACTO"/>
    <property type="match status" value="1"/>
</dbReference>
<dbReference type="InterPro" id="IPR013325">
    <property type="entry name" value="RNA_pol_sigma_r2"/>
</dbReference>
<dbReference type="Gene3D" id="1.10.10.10">
    <property type="entry name" value="Winged helix-like DNA-binding domain superfamily/Winged helix DNA-binding domain"/>
    <property type="match status" value="1"/>
</dbReference>
<organism evidence="7 8">
    <name type="scientific">Novosphingobium pentaromativorans</name>
    <dbReference type="NCBI Taxonomy" id="205844"/>
    <lineage>
        <taxon>Bacteria</taxon>
        <taxon>Pseudomonadati</taxon>
        <taxon>Pseudomonadota</taxon>
        <taxon>Alphaproteobacteria</taxon>
        <taxon>Sphingomonadales</taxon>
        <taxon>Sphingomonadaceae</taxon>
        <taxon>Novosphingobium</taxon>
    </lineage>
</organism>
<dbReference type="SUPFAM" id="SSF88946">
    <property type="entry name" value="Sigma2 domain of RNA polymerase sigma factors"/>
    <property type="match status" value="1"/>
</dbReference>
<evidence type="ECO:0000256" key="1">
    <source>
        <dbReference type="ARBA" id="ARBA00010641"/>
    </source>
</evidence>
<evidence type="ECO:0000313" key="8">
    <source>
        <dbReference type="Proteomes" id="UP000249082"/>
    </source>
</evidence>
<evidence type="ECO:0000256" key="3">
    <source>
        <dbReference type="ARBA" id="ARBA00023082"/>
    </source>
</evidence>
<sequence>MRFGLSLVRAGVDESDPLPPDHDRPSREAAALETLYRRERSGLVGFVARKAGFDDAEDIVQQVFARFVARGNAETLEKPGPYLRQCAQNQLVDRVRVAVRRGHDNHVPIEEVSLADSDPIAMLEARDRLRRIEEALTRLKPLTRQIFLACRVDGFSHAEIAKQTGLSVKGVEKHMGKAIKHLGRHLRP</sequence>
<evidence type="ECO:0000313" key="7">
    <source>
        <dbReference type="EMBL" id="PZQ50536.1"/>
    </source>
</evidence>
<dbReference type="Gene3D" id="1.10.1740.10">
    <property type="match status" value="1"/>
</dbReference>
<dbReference type="EMBL" id="QFPX01000038">
    <property type="protein sequence ID" value="PZQ50536.1"/>
    <property type="molecule type" value="Genomic_DNA"/>
</dbReference>
<dbReference type="SUPFAM" id="SSF88659">
    <property type="entry name" value="Sigma3 and sigma4 domains of RNA polymerase sigma factors"/>
    <property type="match status" value="1"/>
</dbReference>
<feature type="domain" description="RNA polymerase sigma-70 region 2" evidence="5">
    <location>
        <begin position="35"/>
        <end position="98"/>
    </location>
</feature>
<dbReference type="GO" id="GO:0003677">
    <property type="term" value="F:DNA binding"/>
    <property type="evidence" value="ECO:0007669"/>
    <property type="project" value="InterPro"/>
</dbReference>
<dbReference type="Pfam" id="PF08281">
    <property type="entry name" value="Sigma70_r4_2"/>
    <property type="match status" value="1"/>
</dbReference>
<dbReference type="InterPro" id="IPR039425">
    <property type="entry name" value="RNA_pol_sigma-70-like"/>
</dbReference>
<dbReference type="InterPro" id="IPR014284">
    <property type="entry name" value="RNA_pol_sigma-70_dom"/>
</dbReference>
<feature type="domain" description="RNA polymerase sigma factor 70 region 4 type 2" evidence="6">
    <location>
        <begin position="130"/>
        <end position="182"/>
    </location>
</feature>
<evidence type="ECO:0000259" key="5">
    <source>
        <dbReference type="Pfam" id="PF04542"/>
    </source>
</evidence>
<evidence type="ECO:0000256" key="2">
    <source>
        <dbReference type="ARBA" id="ARBA00023015"/>
    </source>
</evidence>
<dbReference type="AlphaFoldDB" id="A0A2W5NAK4"/>
<keyword evidence="3" id="KW-0731">Sigma factor</keyword>
<dbReference type="Proteomes" id="UP000249082">
    <property type="component" value="Unassembled WGS sequence"/>
</dbReference>
<proteinExistence type="inferred from homology"/>
<keyword evidence="2" id="KW-0805">Transcription regulation</keyword>
<reference evidence="7 8" key="1">
    <citation type="submission" date="2017-08" db="EMBL/GenBank/DDBJ databases">
        <title>Infants hospitalized years apart are colonized by the same room-sourced microbial strains.</title>
        <authorList>
            <person name="Brooks B."/>
            <person name="Olm M.R."/>
            <person name="Firek B.A."/>
            <person name="Baker R."/>
            <person name="Thomas B.C."/>
            <person name="Morowitz M.J."/>
            <person name="Banfield J.F."/>
        </authorList>
    </citation>
    <scope>NUCLEOTIDE SEQUENCE [LARGE SCALE GENOMIC DNA]</scope>
    <source>
        <strain evidence="7">S2_005_002_R2_33</strain>
    </source>
</reference>
<comment type="similarity">
    <text evidence="1">Belongs to the sigma-70 factor family. ECF subfamily.</text>
</comment>
<evidence type="ECO:0000259" key="6">
    <source>
        <dbReference type="Pfam" id="PF08281"/>
    </source>
</evidence>
<dbReference type="GO" id="GO:0006352">
    <property type="term" value="P:DNA-templated transcription initiation"/>
    <property type="evidence" value="ECO:0007669"/>
    <property type="project" value="InterPro"/>
</dbReference>
<protein>
    <submittedName>
        <fullName evidence="7">RNA polymerase subunit sigma-70</fullName>
    </submittedName>
</protein>
<dbReference type="InterPro" id="IPR036388">
    <property type="entry name" value="WH-like_DNA-bd_sf"/>
</dbReference>
<keyword evidence="4" id="KW-0804">Transcription</keyword>
<dbReference type="InterPro" id="IPR013249">
    <property type="entry name" value="RNA_pol_sigma70_r4_t2"/>
</dbReference>
<dbReference type="Pfam" id="PF04542">
    <property type="entry name" value="Sigma70_r2"/>
    <property type="match status" value="1"/>
</dbReference>
<dbReference type="NCBIfam" id="TIGR02937">
    <property type="entry name" value="sigma70-ECF"/>
    <property type="match status" value="1"/>
</dbReference>